<dbReference type="Gene3D" id="1.25.40.10">
    <property type="entry name" value="Tetratricopeptide repeat domain"/>
    <property type="match status" value="5"/>
</dbReference>
<comment type="caution">
    <text evidence="3">The sequence shown here is derived from an EMBL/GenBank/DDBJ whole genome shotgun (WGS) entry which is preliminary data.</text>
</comment>
<dbReference type="FunFam" id="1.25.40.10:FF:000031">
    <property type="entry name" value="Pentatricopeptide repeat-containing protein mitochondrial"/>
    <property type="match status" value="1"/>
</dbReference>
<evidence type="ECO:0000256" key="1">
    <source>
        <dbReference type="ARBA" id="ARBA00022737"/>
    </source>
</evidence>
<feature type="repeat" description="PPR" evidence="2">
    <location>
        <begin position="180"/>
        <end position="214"/>
    </location>
</feature>
<dbReference type="AlphaFoldDB" id="A0A8T2SPB0"/>
<dbReference type="NCBIfam" id="TIGR00756">
    <property type="entry name" value="PPR"/>
    <property type="match status" value="5"/>
</dbReference>
<feature type="repeat" description="PPR" evidence="2">
    <location>
        <begin position="485"/>
        <end position="519"/>
    </location>
</feature>
<accession>A0A8T2SPB0</accession>
<protein>
    <recommendedName>
        <fullName evidence="5">Pentatricopeptide repeat-containing protein</fullName>
    </recommendedName>
</protein>
<evidence type="ECO:0000313" key="3">
    <source>
        <dbReference type="EMBL" id="KAH7352498.1"/>
    </source>
</evidence>
<dbReference type="GO" id="GO:0048731">
    <property type="term" value="P:system development"/>
    <property type="evidence" value="ECO:0007669"/>
    <property type="project" value="UniProtKB-ARBA"/>
</dbReference>
<dbReference type="Pfam" id="PF01535">
    <property type="entry name" value="PPR"/>
    <property type="match status" value="7"/>
</dbReference>
<reference evidence="3" key="1">
    <citation type="submission" date="2021-08" db="EMBL/GenBank/DDBJ databases">
        <title>WGS assembly of Ceratopteris richardii.</title>
        <authorList>
            <person name="Marchant D.B."/>
            <person name="Chen G."/>
            <person name="Jenkins J."/>
            <person name="Shu S."/>
            <person name="Leebens-Mack J."/>
            <person name="Grimwood J."/>
            <person name="Schmutz J."/>
            <person name="Soltis P."/>
            <person name="Soltis D."/>
            <person name="Chen Z.-H."/>
        </authorList>
    </citation>
    <scope>NUCLEOTIDE SEQUENCE</scope>
    <source>
        <strain evidence="3">Whitten #5841</strain>
        <tissue evidence="3">Leaf</tissue>
    </source>
</reference>
<evidence type="ECO:0000256" key="2">
    <source>
        <dbReference type="PROSITE-ProRule" id="PRU00708"/>
    </source>
</evidence>
<dbReference type="FunFam" id="1.25.40.10:FF:000073">
    <property type="entry name" value="Pentatricopeptide repeat-containing protein chloroplastic"/>
    <property type="match status" value="1"/>
</dbReference>
<dbReference type="Proteomes" id="UP000825935">
    <property type="component" value="Chromosome 19"/>
</dbReference>
<feature type="repeat" description="PPR" evidence="2">
    <location>
        <begin position="282"/>
        <end position="316"/>
    </location>
</feature>
<keyword evidence="1" id="KW-0677">Repeat</keyword>
<dbReference type="GO" id="GO:0009451">
    <property type="term" value="P:RNA modification"/>
    <property type="evidence" value="ECO:0007669"/>
    <property type="project" value="UniProtKB-ARBA"/>
</dbReference>
<gene>
    <name evidence="3" type="ORF">KP509_19G049000</name>
</gene>
<dbReference type="PANTHER" id="PTHR47925:SF134">
    <property type="entry name" value="DYW DOMAIN-CONTAINING PROTEIN"/>
    <property type="match status" value="1"/>
</dbReference>
<dbReference type="InterPro" id="IPR002885">
    <property type="entry name" value="PPR_rpt"/>
</dbReference>
<evidence type="ECO:0000313" key="4">
    <source>
        <dbReference type="Proteomes" id="UP000825935"/>
    </source>
</evidence>
<name>A0A8T2SPB0_CERRI</name>
<dbReference type="InterPro" id="IPR019734">
    <property type="entry name" value="TPR_rpt"/>
</dbReference>
<proteinExistence type="predicted"/>
<dbReference type="PANTHER" id="PTHR47925">
    <property type="entry name" value="OS01G0913400 PROTEIN-RELATED"/>
    <property type="match status" value="1"/>
</dbReference>
<dbReference type="EMBL" id="CM035424">
    <property type="protein sequence ID" value="KAH7352498.1"/>
    <property type="molecule type" value="Genomic_DNA"/>
</dbReference>
<dbReference type="PROSITE" id="PS51375">
    <property type="entry name" value="PPR"/>
    <property type="match status" value="6"/>
</dbReference>
<dbReference type="FunFam" id="1.25.40.10:FF:000381">
    <property type="entry name" value="Pentatricopeptide repeat-containing protein"/>
    <property type="match status" value="1"/>
</dbReference>
<feature type="repeat" description="PPR" evidence="2">
    <location>
        <begin position="78"/>
        <end position="112"/>
    </location>
</feature>
<evidence type="ECO:0008006" key="5">
    <source>
        <dbReference type="Google" id="ProtNLM"/>
    </source>
</evidence>
<feature type="repeat" description="PPR" evidence="2">
    <location>
        <begin position="384"/>
        <end position="418"/>
    </location>
</feature>
<feature type="repeat" description="PPR" evidence="2">
    <location>
        <begin position="586"/>
        <end position="620"/>
    </location>
</feature>
<organism evidence="3 4">
    <name type="scientific">Ceratopteris richardii</name>
    <name type="common">Triangle waterfern</name>
    <dbReference type="NCBI Taxonomy" id="49495"/>
    <lineage>
        <taxon>Eukaryota</taxon>
        <taxon>Viridiplantae</taxon>
        <taxon>Streptophyta</taxon>
        <taxon>Embryophyta</taxon>
        <taxon>Tracheophyta</taxon>
        <taxon>Polypodiopsida</taxon>
        <taxon>Polypodiidae</taxon>
        <taxon>Polypodiales</taxon>
        <taxon>Pteridineae</taxon>
        <taxon>Pteridaceae</taxon>
        <taxon>Parkerioideae</taxon>
        <taxon>Ceratopteris</taxon>
    </lineage>
</organism>
<dbReference type="Pfam" id="PF13041">
    <property type="entry name" value="PPR_2"/>
    <property type="match status" value="4"/>
</dbReference>
<sequence length="738" mass="81172">MQIASWTSLDYAHAFAVSLKVCANHKDARRGLDIHGEIFRLGLMETNSYVGSALVDMYTRCGLLAQAKQVFEDLTVHDTLSWNALMKSYIHFGHAEGVLKSFERMQLTGFLPDANSFLYNIKACSMIRSAQRGRNKHAQIGSDKLLETSIYVRGALIDMYAKLGALPNAQKVFDSLPVQNLVTWNSLISGYAEHGYSEKALGCLKEMQAKGMIPNSITMVYILKACSHMNDFSECLKLHAEIARKGFLEDSVHVATSLLDMYVKQGFLVKAQEIFDNVTVRNILSWTILIAGYADRGYGEKALYCFGRMQQEGFTPDTTVLACSLKGCGCLKAVDKGIEIHVEVERRSLLGQDSALANALLDMYVKCGLLAHAQEVLYELPHRDAASWTALIAGYAENGDSKEAFECFRLMQVDGINPNAVTLLCVLKACGNYGDLIRGLELHSEVERKGLKGDLTVANTLVDMYIKCGYPSKARDVFDSLPTCDVVSWNALISGYAELGHSEEVLACFEKMQAQDFAPDAVTYVGILKACASMGADISGRELHGEIARKGLTTCVLLGSALVDMYAKCGQLPKAEEVFETLSVQDVVSWNSLIAGYAQLGDSRRVFIVFDKMLLENVKPDMVTFLVVLTACNCRGLVKESGTYFAAMSKVFGIVPVLEHHSCMINLLGRNGNLNRVAAVIKEMPFCSNLVMWVTILNACKFLGNFSMAREAFQNALSLDDSHGAAYVLMSQVLANEN</sequence>
<dbReference type="SUPFAM" id="SSF48452">
    <property type="entry name" value="TPR-like"/>
    <property type="match status" value="1"/>
</dbReference>
<dbReference type="OrthoDB" id="185373at2759"/>
<dbReference type="FunFam" id="1.25.40.10:FF:000158">
    <property type="entry name" value="pentatricopeptide repeat-containing protein At2g33680"/>
    <property type="match status" value="1"/>
</dbReference>
<dbReference type="InterPro" id="IPR011990">
    <property type="entry name" value="TPR-like_helical_dom_sf"/>
</dbReference>
<dbReference type="Pfam" id="PF13181">
    <property type="entry name" value="TPR_8"/>
    <property type="match status" value="1"/>
</dbReference>
<keyword evidence="4" id="KW-1185">Reference proteome</keyword>